<evidence type="ECO:0000313" key="1">
    <source>
        <dbReference type="EMBL" id="TFB79257.1"/>
    </source>
</evidence>
<gene>
    <name evidence="1" type="ORF">E3N84_03820</name>
</gene>
<dbReference type="SUPFAM" id="SSF89360">
    <property type="entry name" value="HesB-like domain"/>
    <property type="match status" value="1"/>
</dbReference>
<dbReference type="AlphaFoldDB" id="A0A4R8VBP1"/>
<dbReference type="EMBL" id="SOFI01000003">
    <property type="protein sequence ID" value="TFB79257.1"/>
    <property type="molecule type" value="Genomic_DNA"/>
</dbReference>
<name>A0A4R8VBP1_9MICO</name>
<accession>A0A4R8VBP1</accession>
<dbReference type="RefSeq" id="WP_104095136.1">
    <property type="nucleotide sequence ID" value="NZ_JACHBP010000001.1"/>
</dbReference>
<organism evidence="1 2">
    <name type="scientific">Terrimesophilobacter mesophilus</name>
    <dbReference type="NCBI Taxonomy" id="433647"/>
    <lineage>
        <taxon>Bacteria</taxon>
        <taxon>Bacillati</taxon>
        <taxon>Actinomycetota</taxon>
        <taxon>Actinomycetes</taxon>
        <taxon>Micrococcales</taxon>
        <taxon>Microbacteriaceae</taxon>
        <taxon>Terrimesophilobacter</taxon>
    </lineage>
</organism>
<reference evidence="1 2" key="1">
    <citation type="submission" date="2019-03" db="EMBL/GenBank/DDBJ databases">
        <title>Genomics of glacier-inhabiting Cryobacterium strains.</title>
        <authorList>
            <person name="Liu Q."/>
            <person name="Xin Y.-H."/>
        </authorList>
    </citation>
    <scope>NUCLEOTIDE SEQUENCE [LARGE SCALE GENOMIC DNA]</scope>
    <source>
        <strain evidence="1 2">CGMCC 1.10440</strain>
    </source>
</reference>
<dbReference type="Gene3D" id="2.60.300.12">
    <property type="entry name" value="HesB-like domain"/>
    <property type="match status" value="1"/>
</dbReference>
<proteinExistence type="predicted"/>
<dbReference type="InterPro" id="IPR035903">
    <property type="entry name" value="HesB-like_dom_sf"/>
</dbReference>
<protein>
    <submittedName>
        <fullName evidence="1">Fe-S cluster assembly protein HesB</fullName>
    </submittedName>
</protein>
<dbReference type="Proteomes" id="UP000298488">
    <property type="component" value="Unassembled WGS sequence"/>
</dbReference>
<comment type="caution">
    <text evidence="1">The sequence shown here is derived from an EMBL/GenBank/DDBJ whole genome shotgun (WGS) entry which is preliminary data.</text>
</comment>
<keyword evidence="2" id="KW-1185">Reference proteome</keyword>
<dbReference type="OrthoDB" id="4868950at2"/>
<sequence length="93" mass="9604">MLTLTENATNLIKNLADQTAVAENAGLRISAGADETQLKVDLAPAPEPTDQVVESSGARVFLEENAAVALDDKVLDAHLDEGGAVTFAIGTQA</sequence>
<evidence type="ECO:0000313" key="2">
    <source>
        <dbReference type="Proteomes" id="UP000298488"/>
    </source>
</evidence>